<keyword evidence="2" id="KW-1185">Reference proteome</keyword>
<proteinExistence type="predicted"/>
<dbReference type="AlphaFoldDB" id="A0A2G9C6Y2"/>
<organism evidence="1 2">
    <name type="scientific">Roseateles chitinivorans</name>
    <dbReference type="NCBI Taxonomy" id="2917965"/>
    <lineage>
        <taxon>Bacteria</taxon>
        <taxon>Pseudomonadati</taxon>
        <taxon>Pseudomonadota</taxon>
        <taxon>Betaproteobacteria</taxon>
        <taxon>Burkholderiales</taxon>
        <taxon>Sphaerotilaceae</taxon>
        <taxon>Roseateles</taxon>
    </lineage>
</organism>
<dbReference type="Proteomes" id="UP000231501">
    <property type="component" value="Unassembled WGS sequence"/>
</dbReference>
<dbReference type="EMBL" id="PEOG01000045">
    <property type="protein sequence ID" value="PIM52115.1"/>
    <property type="molecule type" value="Genomic_DNA"/>
</dbReference>
<gene>
    <name evidence="1" type="ORF">CS062_16305</name>
</gene>
<dbReference type="OrthoDB" id="5526813at2"/>
<comment type="caution">
    <text evidence="1">The sequence shown here is derived from an EMBL/GenBank/DDBJ whole genome shotgun (WGS) entry which is preliminary data.</text>
</comment>
<name>A0A2G9C6Y2_9BURK</name>
<dbReference type="RefSeq" id="WP_099862668.1">
    <property type="nucleotide sequence ID" value="NZ_PEOG01000045.1"/>
</dbReference>
<reference evidence="1 2" key="1">
    <citation type="submission" date="2017-11" db="EMBL/GenBank/DDBJ databases">
        <title>Draft genome sequence of Mitsuaria sp. HWN-4.</title>
        <authorList>
            <person name="Gundlapally S.R."/>
        </authorList>
    </citation>
    <scope>NUCLEOTIDE SEQUENCE [LARGE SCALE GENOMIC DNA]</scope>
    <source>
        <strain evidence="1 2">HWN-4</strain>
    </source>
</reference>
<accession>A0A2G9C6Y2</accession>
<protein>
    <submittedName>
        <fullName evidence="1">Uncharacterized protein</fullName>
    </submittedName>
</protein>
<sequence length="121" mass="12952">MLCRRLKALGIGNVNPSNVRLTTLLGAGATPEEFVASVPKALSAKDPFAYLLGIVEGERIRAAQLMRQVHHGPMPSQPQSAFAERRQRQLAVAGALTGKPMPAPPPVQPVEVIDAETRLLP</sequence>
<evidence type="ECO:0000313" key="1">
    <source>
        <dbReference type="EMBL" id="PIM52115.1"/>
    </source>
</evidence>
<evidence type="ECO:0000313" key="2">
    <source>
        <dbReference type="Proteomes" id="UP000231501"/>
    </source>
</evidence>